<evidence type="ECO:0000313" key="6">
    <source>
        <dbReference type="RefSeq" id="XP_018020659.1"/>
    </source>
</evidence>
<protein>
    <submittedName>
        <fullName evidence="5 6">Uncharacterized protein LOC108677020</fullName>
    </submittedName>
</protein>
<feature type="domain" description="Chitin-binding type-4" evidence="3">
    <location>
        <begin position="21"/>
        <end position="195"/>
    </location>
</feature>
<sequence length="477" mass="52573">MKGLKLALITLLSTFAVGWSHVALMEPPARNVLWRAGYPNLPKHEDDDYLYCIEKEEKNCPPCGDTIDSPQPYAHQAGGKWALGIIGRNYSAGETISVGVNVTNSHGGHMVFKLCPNNDVTKPVTQECLDRYPLSASGYPDGKVPVTSPYQETQEFNLKIKLPQDVVCSQCVLQMTQYTEQFKPAKVMFRNCADIGIIDPRSASSHARQNRFASTSKSLTNGFTQQGFLDQSAGFGLAGQQQFRTALQEPSSFLTIADQLSAYGGSPQFGQLAFDNHSPQVQSSSVHSQTPTFAYEPDFMNGQFDFKSALEFNNQQSLQQVGDGNNRENFQLPSRPEFDIINSGNPQVAAANKQDQKFKTAKFLSASAPQQFSSLSPLSPQVPFTRTIQGTENFSKFQNSKQISHQIGAPFVQQKPQAVEIYGFGNVGKKQKNNAKRDSDANFAPSSSDSQFRSRSKAMFPEQGSQQSPGYILAHIY</sequence>
<keyword evidence="2" id="KW-0732">Signal</keyword>
<keyword evidence="4" id="KW-1185">Reference proteome</keyword>
<gene>
    <name evidence="5 6" type="primary">LOC108677020</name>
</gene>
<dbReference type="Pfam" id="PF03067">
    <property type="entry name" value="LPMO_10"/>
    <property type="match status" value="1"/>
</dbReference>
<dbReference type="RefSeq" id="XP_018020659.1">
    <property type="nucleotide sequence ID" value="XM_018165170.2"/>
</dbReference>
<feature type="signal peptide" evidence="2">
    <location>
        <begin position="1"/>
        <end position="20"/>
    </location>
</feature>
<dbReference type="Proteomes" id="UP000694843">
    <property type="component" value="Unplaced"/>
</dbReference>
<dbReference type="AlphaFoldDB" id="A0A8B7P3G4"/>
<dbReference type="InterPro" id="IPR004302">
    <property type="entry name" value="Cellulose/chitin-bd_N"/>
</dbReference>
<evidence type="ECO:0000259" key="3">
    <source>
        <dbReference type="Pfam" id="PF03067"/>
    </source>
</evidence>
<reference evidence="5 6" key="1">
    <citation type="submission" date="2025-04" db="UniProtKB">
        <authorList>
            <consortium name="RefSeq"/>
        </authorList>
    </citation>
    <scope>IDENTIFICATION</scope>
    <source>
        <tissue evidence="5 6">Whole organism</tissue>
    </source>
</reference>
<organism evidence="4 6">
    <name type="scientific">Hyalella azteca</name>
    <name type="common">Amphipod</name>
    <dbReference type="NCBI Taxonomy" id="294128"/>
    <lineage>
        <taxon>Eukaryota</taxon>
        <taxon>Metazoa</taxon>
        <taxon>Ecdysozoa</taxon>
        <taxon>Arthropoda</taxon>
        <taxon>Crustacea</taxon>
        <taxon>Multicrustacea</taxon>
        <taxon>Malacostraca</taxon>
        <taxon>Eumalacostraca</taxon>
        <taxon>Peracarida</taxon>
        <taxon>Amphipoda</taxon>
        <taxon>Senticaudata</taxon>
        <taxon>Talitrida</taxon>
        <taxon>Talitroidea</taxon>
        <taxon>Hyalellidae</taxon>
        <taxon>Hyalella</taxon>
    </lineage>
</organism>
<proteinExistence type="predicted"/>
<evidence type="ECO:0000313" key="5">
    <source>
        <dbReference type="RefSeq" id="XP_018020658.1"/>
    </source>
</evidence>
<feature type="region of interest" description="Disordered" evidence="1">
    <location>
        <begin position="431"/>
        <end position="467"/>
    </location>
</feature>
<dbReference type="Gene3D" id="2.70.50.70">
    <property type="match status" value="1"/>
</dbReference>
<name>A0A8B7P3G4_HYAAZ</name>
<accession>A0A8B7P3G4</accession>
<dbReference type="KEGG" id="hazt:108677020"/>
<feature type="chain" id="PRO_5044664442" evidence="2">
    <location>
        <begin position="21"/>
        <end position="477"/>
    </location>
</feature>
<dbReference type="OrthoDB" id="2342176at2759"/>
<evidence type="ECO:0000256" key="1">
    <source>
        <dbReference type="SAM" id="MobiDB-lite"/>
    </source>
</evidence>
<evidence type="ECO:0000313" key="4">
    <source>
        <dbReference type="Proteomes" id="UP000694843"/>
    </source>
</evidence>
<evidence type="ECO:0000256" key="2">
    <source>
        <dbReference type="SAM" id="SignalP"/>
    </source>
</evidence>
<dbReference type="RefSeq" id="XP_018020658.1">
    <property type="nucleotide sequence ID" value="XM_018165169.2"/>
</dbReference>
<dbReference type="GeneID" id="108677020"/>